<comment type="caution">
    <text evidence="2">The sequence shown here is derived from an EMBL/GenBank/DDBJ whole genome shotgun (WGS) entry which is preliminary data.</text>
</comment>
<dbReference type="NCBIfam" id="TIGR02001">
    <property type="entry name" value="gcw_chp"/>
    <property type="match status" value="1"/>
</dbReference>
<evidence type="ECO:0008006" key="4">
    <source>
        <dbReference type="Google" id="ProtNLM"/>
    </source>
</evidence>
<evidence type="ECO:0000313" key="3">
    <source>
        <dbReference type="Proteomes" id="UP000623795"/>
    </source>
</evidence>
<keyword evidence="3" id="KW-1185">Reference proteome</keyword>
<evidence type="ECO:0000313" key="2">
    <source>
        <dbReference type="EMBL" id="NMG42877.1"/>
    </source>
</evidence>
<reference evidence="2 3" key="1">
    <citation type="submission" date="2019-12" db="EMBL/GenBank/DDBJ databases">
        <title>Comparative genomics gives insights into the taxonomy of the Azoarcus-Aromatoleum group and reveals separate origins of nif in the plant-associated Azoarcus and non-plant-associated Aromatoleum sub-groups.</title>
        <authorList>
            <person name="Lafos M."/>
            <person name="Maluk M."/>
            <person name="Batista M."/>
            <person name="Junghare M."/>
            <person name="Carmona M."/>
            <person name="Faoro H."/>
            <person name="Cruz L.M."/>
            <person name="Battistoni F."/>
            <person name="De Souza E."/>
            <person name="Pedrosa F."/>
            <person name="Chen W.-M."/>
            <person name="Poole P.S."/>
            <person name="Dixon R.A."/>
            <person name="James E.K."/>
        </authorList>
    </citation>
    <scope>NUCLEOTIDE SEQUENCE [LARGE SCALE GENOMIC DNA]</scope>
    <source>
        <strain evidence="2 3">Td21</strain>
    </source>
</reference>
<organism evidence="2 3">
    <name type="scientific">Aromatoleum toluvorans</name>
    <dbReference type="NCBI Taxonomy" id="92002"/>
    <lineage>
        <taxon>Bacteria</taxon>
        <taxon>Pseudomonadati</taxon>
        <taxon>Pseudomonadota</taxon>
        <taxon>Betaproteobacteria</taxon>
        <taxon>Rhodocyclales</taxon>
        <taxon>Rhodocyclaceae</taxon>
        <taxon>Aromatoleum</taxon>
    </lineage>
</organism>
<evidence type="ECO:0000256" key="1">
    <source>
        <dbReference type="SAM" id="SignalP"/>
    </source>
</evidence>
<dbReference type="Pfam" id="PF09694">
    <property type="entry name" value="Gcw_chp"/>
    <property type="match status" value="1"/>
</dbReference>
<dbReference type="RefSeq" id="WP_169254782.1">
    <property type="nucleotide sequence ID" value="NZ_WTVN01000003.1"/>
</dbReference>
<dbReference type="Proteomes" id="UP000623795">
    <property type="component" value="Unassembled WGS sequence"/>
</dbReference>
<dbReference type="EMBL" id="WTVN01000003">
    <property type="protein sequence ID" value="NMG42877.1"/>
    <property type="molecule type" value="Genomic_DNA"/>
</dbReference>
<feature type="chain" id="PRO_5045264232" description="Choline dehydrogenase" evidence="1">
    <location>
        <begin position="28"/>
        <end position="256"/>
    </location>
</feature>
<accession>A0ABX1PW05</accession>
<gene>
    <name evidence="2" type="ORF">GPA22_03890</name>
</gene>
<feature type="signal peptide" evidence="1">
    <location>
        <begin position="1"/>
        <end position="27"/>
    </location>
</feature>
<dbReference type="InterPro" id="IPR010239">
    <property type="entry name" value="CHP02001"/>
</dbReference>
<proteinExistence type="predicted"/>
<sequence length="256" mass="27873">MKIPHSPRRVAGCLALCAASLAPASRADEGASPHTVTSNVGFFSNYVFRGITYTQNRPALQGGFDYAHAGGLYAGVWGTNVSSDAINDASLELDFYGGYTGTADDWSYDVGLLQFYYPEHPKLPGTRESYNTLEAYGAVGWRWLTLKYSHTLTDYFGFNRDSLGGGSSRGSGYLELNAKLPLPGEVVLGLHAGRQRVRNYSQFSYTDWRASLAKSFGAGWTASVAYTRTNADDSLWVADGKDLGEGHWIVGLSRSF</sequence>
<name>A0ABX1PW05_9RHOO</name>
<keyword evidence="1" id="KW-0732">Signal</keyword>
<protein>
    <recommendedName>
        <fullName evidence="4">Choline dehydrogenase</fullName>
    </recommendedName>
</protein>